<dbReference type="Gramene" id="LPERR01G14440.1">
    <property type="protein sequence ID" value="LPERR01G14440.1"/>
    <property type="gene ID" value="LPERR01G14440"/>
</dbReference>
<protein>
    <submittedName>
        <fullName evidence="1">Uncharacterized protein</fullName>
    </submittedName>
</protein>
<keyword evidence="2" id="KW-1185">Reference proteome</keyword>
<dbReference type="HOGENOM" id="CLU_2641651_0_0_1"/>
<evidence type="ECO:0000313" key="2">
    <source>
        <dbReference type="Proteomes" id="UP000032180"/>
    </source>
</evidence>
<accession>A0A0D9V164</accession>
<organism evidence="1 2">
    <name type="scientific">Leersia perrieri</name>
    <dbReference type="NCBI Taxonomy" id="77586"/>
    <lineage>
        <taxon>Eukaryota</taxon>
        <taxon>Viridiplantae</taxon>
        <taxon>Streptophyta</taxon>
        <taxon>Embryophyta</taxon>
        <taxon>Tracheophyta</taxon>
        <taxon>Spermatophyta</taxon>
        <taxon>Magnoliopsida</taxon>
        <taxon>Liliopsida</taxon>
        <taxon>Poales</taxon>
        <taxon>Poaceae</taxon>
        <taxon>BOP clade</taxon>
        <taxon>Oryzoideae</taxon>
        <taxon>Oryzeae</taxon>
        <taxon>Oryzinae</taxon>
        <taxon>Leersia</taxon>
    </lineage>
</organism>
<sequence>MPRLLQAAVAGRILRQDKIMGPYYWAVPILPSSGTYIQVKLFRIRYGFHTSFLYYGFVCGLPLHHKYKKISQIYHQT</sequence>
<dbReference type="EnsemblPlants" id="LPERR01G14440.1">
    <property type="protein sequence ID" value="LPERR01G14440.1"/>
    <property type="gene ID" value="LPERR01G14440"/>
</dbReference>
<evidence type="ECO:0000313" key="1">
    <source>
        <dbReference type="EnsemblPlants" id="LPERR01G14440.1"/>
    </source>
</evidence>
<proteinExistence type="predicted"/>
<reference evidence="2" key="2">
    <citation type="submission" date="2013-12" db="EMBL/GenBank/DDBJ databases">
        <authorList>
            <person name="Yu Y."/>
            <person name="Lee S."/>
            <person name="de Baynast K."/>
            <person name="Wissotski M."/>
            <person name="Liu L."/>
            <person name="Talag J."/>
            <person name="Goicoechea J."/>
            <person name="Angelova A."/>
            <person name="Jetty R."/>
            <person name="Kudrna D."/>
            <person name="Golser W."/>
            <person name="Rivera L."/>
            <person name="Zhang J."/>
            <person name="Wing R."/>
        </authorList>
    </citation>
    <scope>NUCLEOTIDE SEQUENCE</scope>
</reference>
<dbReference type="Proteomes" id="UP000032180">
    <property type="component" value="Chromosome 1"/>
</dbReference>
<reference evidence="1 2" key="1">
    <citation type="submission" date="2012-08" db="EMBL/GenBank/DDBJ databases">
        <title>Oryza genome evolution.</title>
        <authorList>
            <person name="Wing R.A."/>
        </authorList>
    </citation>
    <scope>NUCLEOTIDE SEQUENCE</scope>
</reference>
<reference evidence="1" key="3">
    <citation type="submission" date="2015-04" db="UniProtKB">
        <authorList>
            <consortium name="EnsemblPlants"/>
        </authorList>
    </citation>
    <scope>IDENTIFICATION</scope>
</reference>
<name>A0A0D9V164_9ORYZ</name>
<dbReference type="AlphaFoldDB" id="A0A0D9V164"/>